<keyword evidence="5" id="KW-1185">Reference proteome</keyword>
<keyword evidence="1" id="KW-0175">Coiled coil</keyword>
<dbReference type="RefSeq" id="WP_019950811.1">
    <property type="nucleotide sequence ID" value="NZ_JBHLVX010000001.1"/>
</dbReference>
<dbReference type="InterPro" id="IPR038729">
    <property type="entry name" value="Rad50/SbcC_AAA"/>
</dbReference>
<dbReference type="Pfam" id="PF13558">
    <property type="entry name" value="SbcC_Walker_B"/>
    <property type="match status" value="1"/>
</dbReference>
<feature type="coiled-coil region" evidence="1">
    <location>
        <begin position="737"/>
        <end position="778"/>
    </location>
</feature>
<feature type="compositionally biased region" description="Polar residues" evidence="2">
    <location>
        <begin position="340"/>
        <end position="369"/>
    </location>
</feature>
<evidence type="ECO:0000256" key="1">
    <source>
        <dbReference type="SAM" id="Coils"/>
    </source>
</evidence>
<dbReference type="InterPro" id="IPR027417">
    <property type="entry name" value="P-loop_NTPase"/>
</dbReference>
<dbReference type="Pfam" id="PF13476">
    <property type="entry name" value="AAA_23"/>
    <property type="match status" value="1"/>
</dbReference>
<feature type="region of interest" description="Disordered" evidence="2">
    <location>
        <begin position="330"/>
        <end position="369"/>
    </location>
</feature>
<dbReference type="EMBL" id="JBHLVX010000001">
    <property type="protein sequence ID" value="MFC0266440.1"/>
    <property type="molecule type" value="Genomic_DNA"/>
</dbReference>
<evidence type="ECO:0000313" key="5">
    <source>
        <dbReference type="Proteomes" id="UP001589814"/>
    </source>
</evidence>
<evidence type="ECO:0000256" key="2">
    <source>
        <dbReference type="SAM" id="MobiDB-lite"/>
    </source>
</evidence>
<evidence type="ECO:0000313" key="4">
    <source>
        <dbReference type="EMBL" id="MFC0266440.1"/>
    </source>
</evidence>
<name>A0ABV6FYM7_9GAMM</name>
<protein>
    <submittedName>
        <fullName evidence="4">AAA family ATPase</fullName>
    </submittedName>
</protein>
<dbReference type="Proteomes" id="UP001589814">
    <property type="component" value="Unassembled WGS sequence"/>
</dbReference>
<feature type="region of interest" description="Disordered" evidence="2">
    <location>
        <begin position="425"/>
        <end position="460"/>
    </location>
</feature>
<dbReference type="PANTHER" id="PTHR32114:SF2">
    <property type="entry name" value="ABC TRANSPORTER ABCH.3"/>
    <property type="match status" value="1"/>
</dbReference>
<gene>
    <name evidence="4" type="ORF">ACFFHW_00245</name>
</gene>
<dbReference type="PANTHER" id="PTHR32114">
    <property type="entry name" value="ABC TRANSPORTER ABCH.3"/>
    <property type="match status" value="1"/>
</dbReference>
<feature type="coiled-coil region" evidence="1">
    <location>
        <begin position="822"/>
        <end position="849"/>
    </location>
</feature>
<accession>A0ABV6FYM7</accession>
<dbReference type="SUPFAM" id="SSF52540">
    <property type="entry name" value="P-loop containing nucleoside triphosphate hydrolases"/>
    <property type="match status" value="2"/>
</dbReference>
<feature type="compositionally biased region" description="Basic and acidic residues" evidence="2">
    <location>
        <begin position="892"/>
        <end position="915"/>
    </location>
</feature>
<feature type="region of interest" description="Disordered" evidence="2">
    <location>
        <begin position="892"/>
        <end position="918"/>
    </location>
</feature>
<evidence type="ECO:0000259" key="3">
    <source>
        <dbReference type="Pfam" id="PF13476"/>
    </source>
</evidence>
<feature type="region of interest" description="Disordered" evidence="2">
    <location>
        <begin position="600"/>
        <end position="621"/>
    </location>
</feature>
<organism evidence="4 5">
    <name type="scientific">Kushneria aurantia</name>
    <dbReference type="NCBI Taxonomy" id="504092"/>
    <lineage>
        <taxon>Bacteria</taxon>
        <taxon>Pseudomonadati</taxon>
        <taxon>Pseudomonadota</taxon>
        <taxon>Gammaproteobacteria</taxon>
        <taxon>Oceanospirillales</taxon>
        <taxon>Halomonadaceae</taxon>
        <taxon>Kushneria</taxon>
    </lineage>
</organism>
<dbReference type="Gene3D" id="3.40.50.300">
    <property type="entry name" value="P-loop containing nucleotide triphosphate hydrolases"/>
    <property type="match status" value="2"/>
</dbReference>
<reference evidence="4 5" key="1">
    <citation type="submission" date="2024-09" db="EMBL/GenBank/DDBJ databases">
        <authorList>
            <person name="Sun Q."/>
            <person name="Mori K."/>
        </authorList>
    </citation>
    <scope>NUCLEOTIDE SEQUENCE [LARGE SCALE GENOMIC DNA]</scope>
    <source>
        <strain evidence="4 5">CCM 7415</strain>
    </source>
</reference>
<proteinExistence type="predicted"/>
<comment type="caution">
    <text evidence="4">The sequence shown here is derived from an EMBL/GenBank/DDBJ whole genome shotgun (WGS) entry which is preliminary data.</text>
</comment>
<feature type="domain" description="Rad50/SbcC-type AAA" evidence="3">
    <location>
        <begin position="6"/>
        <end position="225"/>
    </location>
</feature>
<sequence>MRILAIQLHNLASLGGPWTLDFTTEPLADAGLFAITGPTGAGKSTLLDALCLALYGNTPRLRRAPQRDSSAPDVAGETLTTADPRTLLRRGETSGYASVDFRGCDGHDYRAVWQVRRARQRAAGRLQGAEQRLISLPDGTLITDRKREFDQLLPQRLGLTFDQFTRAVLLAQSEFGSFLRADDNQRGELLEKLTDTTIYSRLSIAAYQRSRDCQEKVRELESRLDDQPPADTEARRALEENARQSAQQLAVFEQRDRALQTEKQWLDSDRRLERHWRSADEAQRSAEADLAERAEERRLCQRLDALAPQRHLFERRAECDRQLARLDDQQREQQIAHQQALSDRNTASEAASSCEQTLSATRAGRQQQLPRIEACAEAEQRRQHLADRIDSERQQLARLESHNETCQSALAHCRQMQAEAQQELTALRQRRADSQQDADTPDAWREQTRQKEEAKRHQRHRLETLRQAHQQYQRLMSQLTPLEQAQHSDRAALDAGAVETASAGDRAAHQERALGDLQQRVERLRAARSDSVTALRAGLEADSPCPVCGSLDHPWHDAPPATPEQAMLKATEAEEQRQLETLRRARDADEAQWRRLRGRDEETRSRIEQRRQQLERLTSDTHAAEQTLRACDAFDALPESEPDRVLHKRIETLASEEDALNKKLAQFDADLRREQPLRERLNQLALKEAGLERDRHHGESQRETLETALAPREREIAELDEWLDAQLDEYADSSAWRQRLEAAVDTCASQLDRARQLLQDRQQALALIERQLTDLSQRQQDVRHDRDALLADIRRWRAEHDDIDDDVLGELLAVDEVRHHQLAAALAELDRQRDQNRLLARERAELLAEHRRNRPARTELLPDDAQQLIDQRDTLCEALDERQRTLHEQLETARQARDEANHALREDERRRERASELQQTLERSREELTRWGRISGLIGSADGRVFRRIAQAWNLDRLIEFANLHLERLARRYRLERGGSELGLLVVDTDMADERRSVHSLSGGETFLVSLALALALSSMTSHQLNIETLFIDEGFGSLDPHSLAQAMDALDALQSQGRRVGVISHVQEMQERIATRIDISPCGNGQSEIRVLRG</sequence>
<feature type="compositionally biased region" description="Basic and acidic residues" evidence="2">
    <location>
        <begin position="442"/>
        <end position="460"/>
    </location>
</feature>